<name>A0ABD4U570_STRAP</name>
<proteinExistence type="predicted"/>
<dbReference type="EMBL" id="JAPAIP010000023">
    <property type="protein sequence ID" value="MCW1076896.1"/>
    <property type="molecule type" value="Genomic_DNA"/>
</dbReference>
<reference evidence="2 3" key="1">
    <citation type="submission" date="2022-10" db="EMBL/GenBank/DDBJ databases">
        <title>Comparative genomic study of S. anginosus.</title>
        <authorList>
            <person name="Prasad A."/>
            <person name="Ene A."/>
            <person name="Jablonska S."/>
            <person name="Du J."/>
            <person name="Wolfe A.J."/>
            <person name="Putonti C."/>
        </authorList>
    </citation>
    <scope>NUCLEOTIDE SEQUENCE [LARGE SCALE GENOMIC DNA]</scope>
    <source>
        <strain evidence="2 3">UMB1339</strain>
    </source>
</reference>
<evidence type="ECO:0000256" key="1">
    <source>
        <dbReference type="SAM" id="Phobius"/>
    </source>
</evidence>
<comment type="caution">
    <text evidence="2">The sequence shown here is derived from an EMBL/GenBank/DDBJ whole genome shotgun (WGS) entry which is preliminary data.</text>
</comment>
<feature type="transmembrane region" description="Helical" evidence="1">
    <location>
        <begin position="56"/>
        <end position="74"/>
    </location>
</feature>
<dbReference type="RefSeq" id="WP_264348443.1">
    <property type="nucleotide sequence ID" value="NZ_JAPAIP010000023.1"/>
</dbReference>
<keyword evidence="1" id="KW-0472">Membrane</keyword>
<keyword evidence="1" id="KW-1133">Transmembrane helix</keyword>
<gene>
    <name evidence="2" type="ORF">OJ589_07030</name>
</gene>
<evidence type="ECO:0000313" key="3">
    <source>
        <dbReference type="Proteomes" id="UP001208682"/>
    </source>
</evidence>
<protein>
    <submittedName>
        <fullName evidence="2">Uncharacterized protein</fullName>
    </submittedName>
</protein>
<organism evidence="2 3">
    <name type="scientific">Streptococcus anginosus</name>
    <dbReference type="NCBI Taxonomy" id="1328"/>
    <lineage>
        <taxon>Bacteria</taxon>
        <taxon>Bacillati</taxon>
        <taxon>Bacillota</taxon>
        <taxon>Bacilli</taxon>
        <taxon>Lactobacillales</taxon>
        <taxon>Streptococcaceae</taxon>
        <taxon>Streptococcus</taxon>
        <taxon>Streptococcus anginosus group</taxon>
    </lineage>
</organism>
<accession>A0ABD4U570</accession>
<dbReference type="AlphaFoldDB" id="A0ABD4U570"/>
<dbReference type="Proteomes" id="UP001208682">
    <property type="component" value="Unassembled WGS sequence"/>
</dbReference>
<sequence length="77" mass="8691">MALQAVRQPWQGSRESHPCMVLMQPYSLPATAHTGSLCFNARTVTVREYHYVDKKVMAIILLMMAYGVPVSIAHCHF</sequence>
<keyword evidence="1" id="KW-0812">Transmembrane</keyword>
<evidence type="ECO:0000313" key="2">
    <source>
        <dbReference type="EMBL" id="MCW1076896.1"/>
    </source>
</evidence>